<dbReference type="InterPro" id="IPR013154">
    <property type="entry name" value="ADH-like_N"/>
</dbReference>
<dbReference type="CDD" id="cd08234">
    <property type="entry name" value="threonine_DH_like"/>
    <property type="match status" value="1"/>
</dbReference>
<dbReference type="InterPro" id="IPR013149">
    <property type="entry name" value="ADH-like_C"/>
</dbReference>
<dbReference type="RefSeq" id="WP_185652967.1">
    <property type="nucleotide sequence ID" value="NZ_CP055263.1"/>
</dbReference>
<dbReference type="PANTHER" id="PTHR43401:SF2">
    <property type="entry name" value="L-THREONINE 3-DEHYDROGENASE"/>
    <property type="match status" value="1"/>
</dbReference>
<gene>
    <name evidence="6" type="ORF">HUW50_14315</name>
</gene>
<sequence>MMTQNTKDVVLKKPQGSFDKKEMKAAVTYGTQDLKIESVPVPEIKDNEVLIKVKACGICGTDPHIYNGHFPAPKPLIQGHEFAGEIVKIGSSVTSVSEGDLVTADINISCGNCYYCRTGQKLFCENITQLGVHINGAFAEYVKAPENNVYKLPEAMSWEEGAYIEPLACVIRGQERANVGMGDTVAIIGAGPMGLAHAIMAKLNGASKVILSEMNKTRLQKAKELGVDFVIDASETDPVQEVINFTEGRGADVVFEVVGAIPTYQQALQMVRKGGTLVAYGAAPADKVMEIKPFDIFSKELTIVGSYAGTYGTWTKAIQLISSKRFNPKDIFSKTITLDQLEEGIKEADQNKDTIKILVNVNQD</sequence>
<feature type="domain" description="Enoyl reductase (ER)" evidence="5">
    <location>
        <begin position="30"/>
        <end position="359"/>
    </location>
</feature>
<name>A0ABX6S3Z5_9BACI</name>
<evidence type="ECO:0000256" key="1">
    <source>
        <dbReference type="ARBA" id="ARBA00022723"/>
    </source>
</evidence>
<organism evidence="6 7">
    <name type="scientific">Metabacillus elymi</name>
    <dbReference type="NCBI Taxonomy" id="2745198"/>
    <lineage>
        <taxon>Bacteria</taxon>
        <taxon>Bacillati</taxon>
        <taxon>Bacillota</taxon>
        <taxon>Bacilli</taxon>
        <taxon>Bacillales</taxon>
        <taxon>Bacillaceae</taxon>
        <taxon>Metabacillus</taxon>
    </lineage>
</organism>
<proteinExistence type="inferred from homology"/>
<keyword evidence="2 4" id="KW-0862">Zinc</keyword>
<dbReference type="PANTHER" id="PTHR43401">
    <property type="entry name" value="L-THREONINE 3-DEHYDROGENASE"/>
    <property type="match status" value="1"/>
</dbReference>
<dbReference type="InterPro" id="IPR020843">
    <property type="entry name" value="ER"/>
</dbReference>
<dbReference type="Pfam" id="PF08240">
    <property type="entry name" value="ADH_N"/>
    <property type="match status" value="1"/>
</dbReference>
<dbReference type="Pfam" id="PF00107">
    <property type="entry name" value="ADH_zinc_N"/>
    <property type="match status" value="1"/>
</dbReference>
<protein>
    <submittedName>
        <fullName evidence="6">Zinc-dependent alcohol dehydrogenase family protein</fullName>
    </submittedName>
</protein>
<keyword evidence="3" id="KW-0560">Oxidoreductase</keyword>
<dbReference type="Gene3D" id="3.90.180.10">
    <property type="entry name" value="Medium-chain alcohol dehydrogenases, catalytic domain"/>
    <property type="match status" value="1"/>
</dbReference>
<evidence type="ECO:0000256" key="2">
    <source>
        <dbReference type="ARBA" id="ARBA00022833"/>
    </source>
</evidence>
<comment type="similarity">
    <text evidence="4">Belongs to the zinc-containing alcohol dehydrogenase family.</text>
</comment>
<dbReference type="SMART" id="SM00829">
    <property type="entry name" value="PKS_ER"/>
    <property type="match status" value="1"/>
</dbReference>
<dbReference type="PROSITE" id="PS00059">
    <property type="entry name" value="ADH_ZINC"/>
    <property type="match status" value="1"/>
</dbReference>
<evidence type="ECO:0000259" key="5">
    <source>
        <dbReference type="SMART" id="SM00829"/>
    </source>
</evidence>
<dbReference type="SUPFAM" id="SSF50129">
    <property type="entry name" value="GroES-like"/>
    <property type="match status" value="1"/>
</dbReference>
<dbReference type="SUPFAM" id="SSF51735">
    <property type="entry name" value="NAD(P)-binding Rossmann-fold domains"/>
    <property type="match status" value="1"/>
</dbReference>
<dbReference type="Gene3D" id="3.40.50.720">
    <property type="entry name" value="NAD(P)-binding Rossmann-like Domain"/>
    <property type="match status" value="1"/>
</dbReference>
<dbReference type="InterPro" id="IPR036291">
    <property type="entry name" value="NAD(P)-bd_dom_sf"/>
</dbReference>
<evidence type="ECO:0000313" key="7">
    <source>
        <dbReference type="Proteomes" id="UP000515490"/>
    </source>
</evidence>
<dbReference type="InterPro" id="IPR002328">
    <property type="entry name" value="ADH_Zn_CS"/>
</dbReference>
<dbReference type="InterPro" id="IPR011032">
    <property type="entry name" value="GroES-like_sf"/>
</dbReference>
<dbReference type="Proteomes" id="UP000515490">
    <property type="component" value="Chromosome"/>
</dbReference>
<keyword evidence="7" id="KW-1185">Reference proteome</keyword>
<comment type="cofactor">
    <cofactor evidence="4">
        <name>Zn(2+)</name>
        <dbReference type="ChEBI" id="CHEBI:29105"/>
    </cofactor>
</comment>
<evidence type="ECO:0000256" key="3">
    <source>
        <dbReference type="ARBA" id="ARBA00023002"/>
    </source>
</evidence>
<evidence type="ECO:0000313" key="6">
    <source>
        <dbReference type="EMBL" id="QNF28552.1"/>
    </source>
</evidence>
<reference evidence="6 7" key="1">
    <citation type="submission" date="2020-06" db="EMBL/GenBank/DDBJ databases">
        <title>Metabacillus dokdonensis sp. nov., isolated from the rhizosphere of Elymus tsukushiensis, a plant native to the Dokdo Islands, Republic of Korea.</title>
        <authorList>
            <person name="Lee S.Y."/>
            <person name="Hwang Y.J."/>
            <person name="Son J.S."/>
            <person name="Ghim S.Y."/>
        </authorList>
    </citation>
    <scope>NUCLEOTIDE SEQUENCE [LARGE SCALE GENOMIC DNA]</scope>
    <source>
        <strain evidence="6 7">KUDC1714</strain>
    </source>
</reference>
<dbReference type="EMBL" id="CP055263">
    <property type="protein sequence ID" value="QNF28552.1"/>
    <property type="molecule type" value="Genomic_DNA"/>
</dbReference>
<dbReference type="InterPro" id="IPR050129">
    <property type="entry name" value="Zn_alcohol_dh"/>
</dbReference>
<accession>A0ABX6S3Z5</accession>
<evidence type="ECO:0000256" key="4">
    <source>
        <dbReference type="RuleBase" id="RU361277"/>
    </source>
</evidence>
<keyword evidence="1 4" id="KW-0479">Metal-binding</keyword>